<gene>
    <name evidence="1" type="ORF">NX722_01660</name>
</gene>
<dbReference type="Proteomes" id="UP001209854">
    <property type="component" value="Unassembled WGS sequence"/>
</dbReference>
<dbReference type="EMBL" id="JAPFCC010000001">
    <property type="protein sequence ID" value="MCW7551368.1"/>
    <property type="molecule type" value="Genomic_DNA"/>
</dbReference>
<dbReference type="SUPFAM" id="SSF56399">
    <property type="entry name" value="ADP-ribosylation"/>
    <property type="match status" value="1"/>
</dbReference>
<accession>A0ABT3MQH6</accession>
<evidence type="ECO:0000313" key="1">
    <source>
        <dbReference type="EMBL" id="MCW7551368.1"/>
    </source>
</evidence>
<sequence length="259" mass="28424">MLTLESLTHPSNVLQLTNPGSFLNTTMMAGACFTPKSWCSDSPGPSDAVLVDVEPSYFSGYVFRGDARPPMLIFDRGFELQITSGSEMTHVKKTIGAKGGITDHYGISTSICAHVCTSYSTRASRNAPFPSYGNSGFVYLIDANGFKGFAIPSPRPWEPIVVQYPVLRDIFEVNFPSYIPGCYIVGIVWAMGTQVNGIDNCHGAWPHTLTRLWLAVNPNFEKNLYLTDKVMKGMDAAKYVVRQFNDQQVPALLGMAKSS</sequence>
<comment type="caution">
    <text evidence="1">The sequence shown here is derived from an EMBL/GenBank/DDBJ whole genome shotgun (WGS) entry which is preliminary data.</text>
</comment>
<name>A0ABT3MQH6_9GAMM</name>
<dbReference type="Gene3D" id="3.90.210.10">
    <property type="entry name" value="Heat-Labile Enterotoxin, subunit A"/>
    <property type="match status" value="1"/>
</dbReference>
<keyword evidence="2" id="KW-1185">Reference proteome</keyword>
<reference evidence="1 2" key="1">
    <citation type="submission" date="2022-10" db="EMBL/GenBank/DDBJ databases">
        <title>High-quality genome sequences of two octocoral-associated bacteria, Endozoicomonas euniceicola EF212 and Endozoicomonas gorgoniicola PS125.</title>
        <authorList>
            <person name="Chiou Y.-J."/>
            <person name="Chen Y.-H."/>
        </authorList>
    </citation>
    <scope>NUCLEOTIDE SEQUENCE [LARGE SCALE GENOMIC DNA]</scope>
    <source>
        <strain evidence="1 2">PS125</strain>
    </source>
</reference>
<dbReference type="RefSeq" id="WP_262566427.1">
    <property type="nucleotide sequence ID" value="NZ_JAPFCC010000001.1"/>
</dbReference>
<organism evidence="1 2">
    <name type="scientific">Endozoicomonas gorgoniicola</name>
    <dbReference type="NCBI Taxonomy" id="1234144"/>
    <lineage>
        <taxon>Bacteria</taxon>
        <taxon>Pseudomonadati</taxon>
        <taxon>Pseudomonadota</taxon>
        <taxon>Gammaproteobacteria</taxon>
        <taxon>Oceanospirillales</taxon>
        <taxon>Endozoicomonadaceae</taxon>
        <taxon>Endozoicomonas</taxon>
    </lineage>
</organism>
<evidence type="ECO:0000313" key="2">
    <source>
        <dbReference type="Proteomes" id="UP001209854"/>
    </source>
</evidence>
<proteinExistence type="predicted"/>
<protein>
    <submittedName>
        <fullName evidence="1">Uncharacterized protein</fullName>
    </submittedName>
</protein>